<dbReference type="GO" id="GO:0003700">
    <property type="term" value="F:DNA-binding transcription factor activity"/>
    <property type="evidence" value="ECO:0007669"/>
    <property type="project" value="TreeGrafter"/>
</dbReference>
<protein>
    <submittedName>
        <fullName evidence="6">TetR family transcriptional regulator</fullName>
    </submittedName>
</protein>
<dbReference type="InterPro" id="IPR050109">
    <property type="entry name" value="HTH-type_TetR-like_transc_reg"/>
</dbReference>
<reference evidence="7" key="1">
    <citation type="submission" date="2017-07" db="EMBL/GenBank/DDBJ databases">
        <title>Comparative genome mining reveals phylogenetic distribution patterns of secondary metabolites in Amycolatopsis.</title>
        <authorList>
            <person name="Adamek M."/>
            <person name="Alanjary M."/>
            <person name="Sales-Ortells H."/>
            <person name="Goodfellow M."/>
            <person name="Bull A.T."/>
            <person name="Kalinowski J."/>
            <person name="Ziemert N."/>
        </authorList>
    </citation>
    <scope>NUCLEOTIDE SEQUENCE [LARGE SCALE GENOMIC DNA]</scope>
    <source>
        <strain evidence="7">H5</strain>
    </source>
</reference>
<dbReference type="RefSeq" id="WP_093953405.1">
    <property type="nucleotide sequence ID" value="NZ_NMUL01000064.1"/>
</dbReference>
<evidence type="ECO:0000256" key="2">
    <source>
        <dbReference type="ARBA" id="ARBA00023125"/>
    </source>
</evidence>
<evidence type="ECO:0000256" key="1">
    <source>
        <dbReference type="ARBA" id="ARBA00023015"/>
    </source>
</evidence>
<comment type="caution">
    <text evidence="6">The sequence shown here is derived from an EMBL/GenBank/DDBJ whole genome shotgun (WGS) entry which is preliminary data.</text>
</comment>
<keyword evidence="1" id="KW-0805">Transcription regulation</keyword>
<organism evidence="6 7">
    <name type="scientific">Amycolatopsis vastitatis</name>
    <dbReference type="NCBI Taxonomy" id="1905142"/>
    <lineage>
        <taxon>Bacteria</taxon>
        <taxon>Bacillati</taxon>
        <taxon>Actinomycetota</taxon>
        <taxon>Actinomycetes</taxon>
        <taxon>Pseudonocardiales</taxon>
        <taxon>Pseudonocardiaceae</taxon>
        <taxon>Amycolatopsis</taxon>
    </lineage>
</organism>
<feature type="domain" description="HTH tetR-type" evidence="5">
    <location>
        <begin position="15"/>
        <end position="75"/>
    </location>
</feature>
<dbReference type="Proteomes" id="UP000215199">
    <property type="component" value="Unassembled WGS sequence"/>
</dbReference>
<dbReference type="Pfam" id="PF00440">
    <property type="entry name" value="TetR_N"/>
    <property type="match status" value="1"/>
</dbReference>
<dbReference type="GO" id="GO:0000976">
    <property type="term" value="F:transcription cis-regulatory region binding"/>
    <property type="evidence" value="ECO:0007669"/>
    <property type="project" value="TreeGrafter"/>
</dbReference>
<feature type="DNA-binding region" description="H-T-H motif" evidence="4">
    <location>
        <begin position="38"/>
        <end position="57"/>
    </location>
</feature>
<dbReference type="OrthoDB" id="4823039at2"/>
<name>A0A229SN43_9PSEU</name>
<keyword evidence="2 4" id="KW-0238">DNA-binding</keyword>
<dbReference type="InterPro" id="IPR001647">
    <property type="entry name" value="HTH_TetR"/>
</dbReference>
<evidence type="ECO:0000313" key="6">
    <source>
        <dbReference type="EMBL" id="OXM60263.1"/>
    </source>
</evidence>
<dbReference type="InterPro" id="IPR009057">
    <property type="entry name" value="Homeodomain-like_sf"/>
</dbReference>
<evidence type="ECO:0000256" key="4">
    <source>
        <dbReference type="PROSITE-ProRule" id="PRU00335"/>
    </source>
</evidence>
<proteinExistence type="predicted"/>
<dbReference type="PANTHER" id="PTHR30055">
    <property type="entry name" value="HTH-TYPE TRANSCRIPTIONAL REGULATOR RUTR"/>
    <property type="match status" value="1"/>
</dbReference>
<dbReference type="AlphaFoldDB" id="A0A229SN43"/>
<evidence type="ECO:0000259" key="5">
    <source>
        <dbReference type="PROSITE" id="PS50977"/>
    </source>
</evidence>
<dbReference type="Gene3D" id="1.10.357.10">
    <property type="entry name" value="Tetracycline Repressor, domain 2"/>
    <property type="match status" value="1"/>
</dbReference>
<dbReference type="PRINTS" id="PR00455">
    <property type="entry name" value="HTHTETR"/>
</dbReference>
<dbReference type="PROSITE" id="PS50977">
    <property type="entry name" value="HTH_TETR_2"/>
    <property type="match status" value="1"/>
</dbReference>
<dbReference type="EMBL" id="NMUL01000064">
    <property type="protein sequence ID" value="OXM60263.1"/>
    <property type="molecule type" value="Genomic_DNA"/>
</dbReference>
<dbReference type="PANTHER" id="PTHR30055:SF234">
    <property type="entry name" value="HTH-TYPE TRANSCRIPTIONAL REGULATOR BETI"/>
    <property type="match status" value="1"/>
</dbReference>
<accession>A0A229SN43</accession>
<sequence>MEQRKAGPKKVRDAARTRRRMLEAAQELFVRNGYGATTLKEIADRAGVAVQTIYFTFGNKRVLLKELVDVAIAGDAEPVATMDRPWFREALAATTADAHLRLHVRGTRGILERVAPITEMLRAAAASDPAVAEQWPGETDPRFAVHLAAARSLVVKPGARAGVTAEHAADLLFGLLSPELYRLFVRDRGWSLDRWERWATETLIAQLCLERAG</sequence>
<keyword evidence="3" id="KW-0804">Transcription</keyword>
<gene>
    <name evidence="6" type="ORF">CF165_43340</name>
</gene>
<keyword evidence="7" id="KW-1185">Reference proteome</keyword>
<evidence type="ECO:0000313" key="7">
    <source>
        <dbReference type="Proteomes" id="UP000215199"/>
    </source>
</evidence>
<dbReference type="SUPFAM" id="SSF46689">
    <property type="entry name" value="Homeodomain-like"/>
    <property type="match status" value="1"/>
</dbReference>
<evidence type="ECO:0000256" key="3">
    <source>
        <dbReference type="ARBA" id="ARBA00023163"/>
    </source>
</evidence>